<dbReference type="Gene3D" id="3.90.1200.10">
    <property type="match status" value="1"/>
</dbReference>
<accession>A0A975W6I4</accession>
<dbReference type="AlphaFoldDB" id="A0A975W6I4"/>
<organism evidence="2 3">
    <name type="scientific">Marinovum algicola</name>
    <dbReference type="NCBI Taxonomy" id="42444"/>
    <lineage>
        <taxon>Bacteria</taxon>
        <taxon>Pseudomonadati</taxon>
        <taxon>Pseudomonadota</taxon>
        <taxon>Alphaproteobacteria</taxon>
        <taxon>Rhodobacterales</taxon>
        <taxon>Roseobacteraceae</taxon>
        <taxon>Marinovum</taxon>
    </lineage>
</organism>
<comment type="caution">
    <text evidence="2">The sequence shown here is derived from an EMBL/GenBank/DDBJ whole genome shotgun (WGS) entry which is preliminary data.</text>
</comment>
<feature type="domain" description="Aminoglycoside phosphotransferase" evidence="1">
    <location>
        <begin position="31"/>
        <end position="213"/>
    </location>
</feature>
<dbReference type="RefSeq" id="WP_074834530.1">
    <property type="nucleotide sequence ID" value="NZ_CATLQZ010000005.1"/>
</dbReference>
<reference evidence="2 3" key="1">
    <citation type="submission" date="2016-10" db="EMBL/GenBank/DDBJ databases">
        <authorList>
            <person name="Varghese N."/>
            <person name="Submissions S."/>
        </authorList>
    </citation>
    <scope>NUCLEOTIDE SEQUENCE [LARGE SCALE GENOMIC DNA]</scope>
    <source>
        <strain evidence="2 3">FF3</strain>
    </source>
</reference>
<sequence length="291" mass="32655">MILADLPLRAWAALRPETRPADVELLGPDVWRVGDVVLKLFPQADLPRFRRIVRAHRQAGRIFRRHPGLAAQRLLGFDEARRALLLEFVPGRSGRMALLAGVAPEEILARAAAWLDRLHAAREVSAGRFDPRGAVDRLPPAPDCAEPAGYAAALEQLRSLADGLRGRAVRRACLHGDLTLANLLFDEGRVTGIDFENLRQHPADRDIGELWADLLLHVRRLPPELRLMPEPWERAFAAEYPALSPEIARFYTRHRLLRAWAAIPAEAHHRGPGRERQLINIRALMVRGAFA</sequence>
<keyword evidence="3" id="KW-1185">Reference proteome</keyword>
<dbReference type="InterPro" id="IPR011009">
    <property type="entry name" value="Kinase-like_dom_sf"/>
</dbReference>
<dbReference type="GeneID" id="80816621"/>
<dbReference type="EMBL" id="FNYY01000001">
    <property type="protein sequence ID" value="SEI60185.1"/>
    <property type="molecule type" value="Genomic_DNA"/>
</dbReference>
<dbReference type="SUPFAM" id="SSF56112">
    <property type="entry name" value="Protein kinase-like (PK-like)"/>
    <property type="match status" value="1"/>
</dbReference>
<dbReference type="Proteomes" id="UP000182932">
    <property type="component" value="Unassembled WGS sequence"/>
</dbReference>
<gene>
    <name evidence="2" type="ORF">SAMN04487940_101351</name>
</gene>
<proteinExistence type="predicted"/>
<protein>
    <submittedName>
        <fullName evidence="2">Phosphotransferase enzyme family protein</fullName>
    </submittedName>
</protein>
<dbReference type="Pfam" id="PF01636">
    <property type="entry name" value="APH"/>
    <property type="match status" value="1"/>
</dbReference>
<evidence type="ECO:0000313" key="3">
    <source>
        <dbReference type="Proteomes" id="UP000182932"/>
    </source>
</evidence>
<evidence type="ECO:0000259" key="1">
    <source>
        <dbReference type="Pfam" id="PF01636"/>
    </source>
</evidence>
<evidence type="ECO:0000313" key="2">
    <source>
        <dbReference type="EMBL" id="SEI60185.1"/>
    </source>
</evidence>
<dbReference type="InterPro" id="IPR002575">
    <property type="entry name" value="Aminoglycoside_PTrfase"/>
</dbReference>
<name>A0A975W6I4_9RHOB</name>